<keyword evidence="2" id="KW-1133">Transmembrane helix</keyword>
<dbReference type="OrthoDB" id="219918at2"/>
<dbReference type="PANTHER" id="PTHR34978:SF3">
    <property type="entry name" value="SLR0241 PROTEIN"/>
    <property type="match status" value="1"/>
</dbReference>
<feature type="transmembrane region" description="Helical" evidence="2">
    <location>
        <begin position="353"/>
        <end position="370"/>
    </location>
</feature>
<name>A0A5B9PC86_9BACT</name>
<evidence type="ECO:0000313" key="6">
    <source>
        <dbReference type="Proteomes" id="UP000322214"/>
    </source>
</evidence>
<feature type="transmembrane region" description="Helical" evidence="2">
    <location>
        <begin position="54"/>
        <end position="73"/>
    </location>
</feature>
<evidence type="ECO:0000256" key="1">
    <source>
        <dbReference type="SAM" id="MobiDB-lite"/>
    </source>
</evidence>
<keyword evidence="2" id="KW-0812">Transmembrane</keyword>
<evidence type="ECO:0000256" key="2">
    <source>
        <dbReference type="SAM" id="Phobius"/>
    </source>
</evidence>
<feature type="compositionally biased region" description="Polar residues" evidence="1">
    <location>
        <begin position="371"/>
        <end position="384"/>
    </location>
</feature>
<feature type="compositionally biased region" description="Acidic residues" evidence="1">
    <location>
        <begin position="387"/>
        <end position="397"/>
    </location>
</feature>
<accession>A0A5B9PC86</accession>
<gene>
    <name evidence="5" type="primary">blaR1_5</name>
    <name evidence="5" type="ORF">MFFC18_19870</name>
</gene>
<feature type="transmembrane region" description="Helical" evidence="2">
    <location>
        <begin position="20"/>
        <end position="42"/>
    </location>
</feature>
<dbReference type="Pfam" id="PF05569">
    <property type="entry name" value="Peptidase_M56"/>
    <property type="match status" value="1"/>
</dbReference>
<dbReference type="Proteomes" id="UP000322214">
    <property type="component" value="Chromosome"/>
</dbReference>
<evidence type="ECO:0000259" key="3">
    <source>
        <dbReference type="Pfam" id="PF05569"/>
    </source>
</evidence>
<dbReference type="InterPro" id="IPR032789">
    <property type="entry name" value="T2SS-T3SS_pil_N"/>
</dbReference>
<feature type="domain" description="Pilus formation protein N-terminal" evidence="4">
    <location>
        <begin position="501"/>
        <end position="551"/>
    </location>
</feature>
<dbReference type="PANTHER" id="PTHR34978">
    <property type="entry name" value="POSSIBLE SENSOR-TRANSDUCER PROTEIN BLAR"/>
    <property type="match status" value="1"/>
</dbReference>
<keyword evidence="2" id="KW-0472">Membrane</keyword>
<feature type="domain" description="Peptidase M56" evidence="3">
    <location>
        <begin position="25"/>
        <end position="341"/>
    </location>
</feature>
<dbReference type="EMBL" id="CP042912">
    <property type="protein sequence ID" value="QEG22126.1"/>
    <property type="molecule type" value="Genomic_DNA"/>
</dbReference>
<dbReference type="InterPro" id="IPR052173">
    <property type="entry name" value="Beta-lactam_resp_regulator"/>
</dbReference>
<reference evidence="5 6" key="1">
    <citation type="submission" date="2019-08" db="EMBL/GenBank/DDBJ databases">
        <title>Deep-cultivation of Planctomycetes and their phenomic and genomic characterization uncovers novel biology.</title>
        <authorList>
            <person name="Wiegand S."/>
            <person name="Jogler M."/>
            <person name="Boedeker C."/>
            <person name="Pinto D."/>
            <person name="Vollmers J."/>
            <person name="Rivas-Marin E."/>
            <person name="Kohn T."/>
            <person name="Peeters S.H."/>
            <person name="Heuer A."/>
            <person name="Rast P."/>
            <person name="Oberbeckmann S."/>
            <person name="Bunk B."/>
            <person name="Jeske O."/>
            <person name="Meyerdierks A."/>
            <person name="Storesund J.E."/>
            <person name="Kallscheuer N."/>
            <person name="Luecker S."/>
            <person name="Lage O.M."/>
            <person name="Pohl T."/>
            <person name="Merkel B.J."/>
            <person name="Hornburger P."/>
            <person name="Mueller R.-W."/>
            <person name="Bruemmer F."/>
            <person name="Labrenz M."/>
            <person name="Spormann A.M."/>
            <person name="Op den Camp H."/>
            <person name="Overmann J."/>
            <person name="Amann R."/>
            <person name="Jetten M.S.M."/>
            <person name="Mascher T."/>
            <person name="Medema M.H."/>
            <person name="Devos D.P."/>
            <person name="Kaster A.-K."/>
            <person name="Ovreas L."/>
            <person name="Rohde M."/>
            <person name="Galperin M.Y."/>
            <person name="Jogler C."/>
        </authorList>
    </citation>
    <scope>NUCLEOTIDE SEQUENCE [LARGE SCALE GENOMIC DNA]</scope>
    <source>
        <strain evidence="5 6">FC18</strain>
    </source>
</reference>
<organism evidence="5 6">
    <name type="scientific">Mariniblastus fucicola</name>
    <dbReference type="NCBI Taxonomy" id="980251"/>
    <lineage>
        <taxon>Bacteria</taxon>
        <taxon>Pseudomonadati</taxon>
        <taxon>Planctomycetota</taxon>
        <taxon>Planctomycetia</taxon>
        <taxon>Pirellulales</taxon>
        <taxon>Pirellulaceae</taxon>
        <taxon>Mariniblastus</taxon>
    </lineage>
</organism>
<proteinExistence type="predicted"/>
<dbReference type="RefSeq" id="WP_075082232.1">
    <property type="nucleotide sequence ID" value="NZ_CP042912.1"/>
</dbReference>
<dbReference type="STRING" id="980251.GCA_001642875_03474"/>
<dbReference type="KEGG" id="mff:MFFC18_19870"/>
<keyword evidence="6" id="KW-1185">Reference proteome</keyword>
<dbReference type="CDD" id="cd07341">
    <property type="entry name" value="M56_BlaR1_MecR1_like"/>
    <property type="match status" value="1"/>
</dbReference>
<dbReference type="Pfam" id="PF13629">
    <property type="entry name" value="T2SS-T3SS_pil_N"/>
    <property type="match status" value="1"/>
</dbReference>
<protein>
    <submittedName>
        <fullName evidence="5">Regulatory protein BlaR1</fullName>
    </submittedName>
</protein>
<feature type="region of interest" description="Disordered" evidence="1">
    <location>
        <begin position="371"/>
        <end position="435"/>
    </location>
</feature>
<evidence type="ECO:0000259" key="4">
    <source>
        <dbReference type="Pfam" id="PF13629"/>
    </source>
</evidence>
<dbReference type="InterPro" id="IPR008756">
    <property type="entry name" value="Peptidase_M56"/>
</dbReference>
<sequence length="827" mass="91076">MIETFLQQSGYAPLVQPSHLWFLGLLDASLIGSLIVVAGLVVNRILHRTSSCRFLYCLWLVVLLRFALVWVPASPTSILNLIQAASTRPSTEQVLEVEFQTVAPPQHLPLLTNRLDVAETPIEATAPVVSAIPQRSIWPTAVVSVWSIGLLVLTGRLFVAWIELRQIVSNSIPAAQIAPDASRLFLQLKRKLQIMRPVQLLVSDHIKTPATTGMFRPKILLPGKCIDELSVEALQLVLAHELIHVRRFDSEIQLAAWLIGALHWFNPLARLAINRIGLHREISCDAAVVRLPEFQTSERLYGETILKLAQFSDRESRIPGVLAHGFIGSNKSEITQRIEMILKPKRSTRMGKVFGATLLALLLAAGYTAAQSTPPTASGQTAGTERSEDDNAIDDTSDDTRLIQTQPNPLPRNSDWPQPFGRNSSMSEQPPIVRLSNSPQIQDLYANELRAMLRGDTECDLWADIKSNAYLKRARHYPAPRNFETGMASDGILLSSHIPISIESSATRLIDFGKGVPSVLVEDPAIVDVVPVTSSKLQFVAKSPGTTTVTIGFNGESPETILATVVAEKSALQKAFTKRFPQTKVNLRETDGEVMLLGDEPDKAAARKMIRFVEKNSKLDVNTTKFCRQPIVYKIRCYEISMRKFREQGIHVPDSPGEKYALPSKFFLNENDILAARNNGIGIGIRSGDASEKTMAVLAASGVAQLTDAPIIVANVEQKAEFSHGVEFPPKHPRNGRKPFKIGNSINVSAHKVKDDSFVMEVHAEFSVSDLALSGFSETSGFQVHRINTGLRMKFGQSLLLVHEPSREVPDGKAILTLITPNNPPSK</sequence>
<evidence type="ECO:0000313" key="5">
    <source>
        <dbReference type="EMBL" id="QEG22126.1"/>
    </source>
</evidence>
<feature type="transmembrane region" description="Helical" evidence="2">
    <location>
        <begin position="137"/>
        <end position="159"/>
    </location>
</feature>
<dbReference type="AlphaFoldDB" id="A0A5B9PC86"/>